<organism evidence="1 2">
    <name type="scientific">Drosophila gunungcola</name>
    <name type="common">fruit fly</name>
    <dbReference type="NCBI Taxonomy" id="103775"/>
    <lineage>
        <taxon>Eukaryota</taxon>
        <taxon>Metazoa</taxon>
        <taxon>Ecdysozoa</taxon>
        <taxon>Arthropoda</taxon>
        <taxon>Hexapoda</taxon>
        <taxon>Insecta</taxon>
        <taxon>Pterygota</taxon>
        <taxon>Neoptera</taxon>
        <taxon>Endopterygota</taxon>
        <taxon>Diptera</taxon>
        <taxon>Brachycera</taxon>
        <taxon>Muscomorpha</taxon>
        <taxon>Ephydroidea</taxon>
        <taxon>Drosophilidae</taxon>
        <taxon>Drosophila</taxon>
        <taxon>Sophophora</taxon>
    </lineage>
</organism>
<dbReference type="EMBL" id="JAMKOV010000004">
    <property type="protein sequence ID" value="KAI8040829.1"/>
    <property type="molecule type" value="Genomic_DNA"/>
</dbReference>
<evidence type="ECO:0000313" key="2">
    <source>
        <dbReference type="Proteomes" id="UP001059596"/>
    </source>
</evidence>
<comment type="caution">
    <text evidence="1">The sequence shown here is derived from an EMBL/GenBank/DDBJ whole genome shotgun (WGS) entry which is preliminary data.</text>
</comment>
<reference evidence="1" key="1">
    <citation type="journal article" date="2023" name="Genome Biol. Evol.">
        <title>Long-read-based Genome Assembly of Drosophila gunungcola Reveals Fewer Chemosensory Genes in Flower-breeding Species.</title>
        <authorList>
            <person name="Negi A."/>
            <person name="Liao B.Y."/>
            <person name="Yeh S.D."/>
        </authorList>
    </citation>
    <scope>NUCLEOTIDE SEQUENCE</scope>
    <source>
        <strain evidence="1">Sukarami</strain>
    </source>
</reference>
<keyword evidence="2" id="KW-1185">Reference proteome</keyword>
<sequence length="47" mass="5565">MITSFERKHFERTARNRSPSLLVELPTLFFDPLALCQNRVTTRETKN</sequence>
<gene>
    <name evidence="1" type="ORF">M5D96_006772</name>
</gene>
<accession>A0A9P9YQM3</accession>
<proteinExistence type="predicted"/>
<protein>
    <submittedName>
        <fullName evidence="1">Uncharacterized protein</fullName>
    </submittedName>
</protein>
<dbReference type="AlphaFoldDB" id="A0A9P9YQM3"/>
<name>A0A9P9YQM3_9MUSC</name>
<dbReference type="Proteomes" id="UP001059596">
    <property type="component" value="Unassembled WGS sequence"/>
</dbReference>
<evidence type="ECO:0000313" key="1">
    <source>
        <dbReference type="EMBL" id="KAI8040829.1"/>
    </source>
</evidence>
<feature type="non-terminal residue" evidence="1">
    <location>
        <position position="47"/>
    </location>
</feature>